<feature type="domain" description="HTH cro/C1-type" evidence="2">
    <location>
        <begin position="36"/>
        <end position="90"/>
    </location>
</feature>
<dbReference type="SUPFAM" id="SSF47413">
    <property type="entry name" value="lambda repressor-like DNA-binding domains"/>
    <property type="match status" value="1"/>
</dbReference>
<dbReference type="GO" id="GO:0003700">
    <property type="term" value="F:DNA-binding transcription factor activity"/>
    <property type="evidence" value="ECO:0007669"/>
    <property type="project" value="TreeGrafter"/>
</dbReference>
<organism evidence="3 4">
    <name type="scientific">Bifidobacterium scardovii</name>
    <dbReference type="NCBI Taxonomy" id="158787"/>
    <lineage>
        <taxon>Bacteria</taxon>
        <taxon>Bacillati</taxon>
        <taxon>Actinomycetota</taxon>
        <taxon>Actinomycetes</taxon>
        <taxon>Bifidobacteriales</taxon>
        <taxon>Bifidobacteriaceae</taxon>
        <taxon>Bifidobacterium</taxon>
    </lineage>
</organism>
<evidence type="ECO:0000259" key="2">
    <source>
        <dbReference type="PROSITE" id="PS50943"/>
    </source>
</evidence>
<evidence type="ECO:0000313" key="3">
    <source>
        <dbReference type="EMBL" id="KFI95378.1"/>
    </source>
</evidence>
<sequence>MPTERFDDMFDDAVKDPRMAELIHDCMAQMTIGMQLAEARADSGMSMDALARRSGVAKTTILNIEHGDASPTIATLTKLADAMGKRLQTAFV</sequence>
<dbReference type="SMART" id="SM00530">
    <property type="entry name" value="HTH_XRE"/>
    <property type="match status" value="1"/>
</dbReference>
<dbReference type="PANTHER" id="PTHR46797:SF1">
    <property type="entry name" value="METHYLPHOSPHONATE SYNTHASE"/>
    <property type="match status" value="1"/>
</dbReference>
<dbReference type="RefSeq" id="WP_081892860.1">
    <property type="nucleotide sequence ID" value="NZ_CAJPMS010000002.1"/>
</dbReference>
<gene>
    <name evidence="3" type="ORF">BSCA_1341</name>
</gene>
<dbReference type="GO" id="GO:0003677">
    <property type="term" value="F:DNA binding"/>
    <property type="evidence" value="ECO:0007669"/>
    <property type="project" value="UniProtKB-KW"/>
</dbReference>
<dbReference type="Pfam" id="PF01381">
    <property type="entry name" value="HTH_3"/>
    <property type="match status" value="1"/>
</dbReference>
<keyword evidence="1" id="KW-0238">DNA-binding</keyword>
<dbReference type="Proteomes" id="UP000029033">
    <property type="component" value="Unassembled WGS sequence"/>
</dbReference>
<protein>
    <submittedName>
        <fullName evidence="3">XRE family transcriptional regulator</fullName>
    </submittedName>
</protein>
<dbReference type="GO" id="GO:0005829">
    <property type="term" value="C:cytosol"/>
    <property type="evidence" value="ECO:0007669"/>
    <property type="project" value="TreeGrafter"/>
</dbReference>
<dbReference type="Gene3D" id="1.10.260.40">
    <property type="entry name" value="lambda repressor-like DNA-binding domains"/>
    <property type="match status" value="1"/>
</dbReference>
<dbReference type="EMBL" id="JGZO01000003">
    <property type="protein sequence ID" value="KFI95378.1"/>
    <property type="molecule type" value="Genomic_DNA"/>
</dbReference>
<accession>A0A087DIM8</accession>
<dbReference type="GeneID" id="85165501"/>
<dbReference type="CDD" id="cd00093">
    <property type="entry name" value="HTH_XRE"/>
    <property type="match status" value="1"/>
</dbReference>
<dbReference type="AlphaFoldDB" id="A0A087DIM8"/>
<comment type="caution">
    <text evidence="3">The sequence shown here is derived from an EMBL/GenBank/DDBJ whole genome shotgun (WGS) entry which is preliminary data.</text>
</comment>
<reference evidence="3 4" key="1">
    <citation type="submission" date="2014-03" db="EMBL/GenBank/DDBJ databases">
        <title>Genomics of Bifidobacteria.</title>
        <authorList>
            <person name="Ventura M."/>
            <person name="Milani C."/>
            <person name="Lugli G.A."/>
        </authorList>
    </citation>
    <scope>NUCLEOTIDE SEQUENCE [LARGE SCALE GENOMIC DNA]</scope>
    <source>
        <strain evidence="3 4">LMG 21589</strain>
    </source>
</reference>
<dbReference type="InterPro" id="IPR001387">
    <property type="entry name" value="Cro/C1-type_HTH"/>
</dbReference>
<evidence type="ECO:0000256" key="1">
    <source>
        <dbReference type="ARBA" id="ARBA00023125"/>
    </source>
</evidence>
<dbReference type="PROSITE" id="PS50943">
    <property type="entry name" value="HTH_CROC1"/>
    <property type="match status" value="1"/>
</dbReference>
<dbReference type="eggNOG" id="COG3620">
    <property type="taxonomic scope" value="Bacteria"/>
</dbReference>
<proteinExistence type="predicted"/>
<dbReference type="PANTHER" id="PTHR46797">
    <property type="entry name" value="HTH-TYPE TRANSCRIPTIONAL REGULATOR"/>
    <property type="match status" value="1"/>
</dbReference>
<dbReference type="InterPro" id="IPR050807">
    <property type="entry name" value="TransReg_Diox_bact_type"/>
</dbReference>
<name>A0A087DIM8_9BIFI</name>
<dbReference type="InterPro" id="IPR010982">
    <property type="entry name" value="Lambda_DNA-bd_dom_sf"/>
</dbReference>
<evidence type="ECO:0000313" key="4">
    <source>
        <dbReference type="Proteomes" id="UP000029033"/>
    </source>
</evidence>
<dbReference type="STRING" id="158787.BSCA_1341"/>
<keyword evidence="4" id="KW-1185">Reference proteome</keyword>